<protein>
    <submittedName>
        <fullName evidence="2">YARHG domain-containing protein</fullName>
    </submittedName>
</protein>
<dbReference type="AlphaFoldDB" id="A0A1M6UAP9"/>
<dbReference type="OrthoDB" id="517663at2"/>
<organism evidence="2 3">
    <name type="scientific">Tepidibacter formicigenes DSM 15518</name>
    <dbReference type="NCBI Taxonomy" id="1123349"/>
    <lineage>
        <taxon>Bacteria</taxon>
        <taxon>Bacillati</taxon>
        <taxon>Bacillota</taxon>
        <taxon>Clostridia</taxon>
        <taxon>Peptostreptococcales</taxon>
        <taxon>Peptostreptococcaceae</taxon>
        <taxon>Tepidibacter</taxon>
    </lineage>
</organism>
<dbReference type="InterPro" id="IPR038434">
    <property type="entry name" value="YARHG_sf"/>
</dbReference>
<evidence type="ECO:0000259" key="1">
    <source>
        <dbReference type="SMART" id="SM01324"/>
    </source>
</evidence>
<name>A0A1M6UAP9_9FIRM</name>
<sequence>MKKIFDNLGIIFVIIFILTSVFCNGCNNSENKNTNSIKNKESSISRNKKIRSNKIVILNNYEFNLEKLFDISTLENLNKNELSILRNSVYAKYNYIFSNKKYRDYFLQLDWYQPINNNVSSMLTNIDKENIKKIVQLEKIYKQLEFKSHKLGFSITFPMNWKDRYEIVEYDTYMIVYFKPSKSFESEYGDGEFFTIIDTATSFFDSNMFDTVGDINLFQVDKHKYYIGGPKDLSLSENHPEFKLFLNMSLDIPNIIKTIKPLK</sequence>
<dbReference type="SMART" id="SM01324">
    <property type="entry name" value="YARHG"/>
    <property type="match status" value="1"/>
</dbReference>
<dbReference type="InterPro" id="IPR025582">
    <property type="entry name" value="YARHG_dom"/>
</dbReference>
<feature type="domain" description="YARHG" evidence="1">
    <location>
        <begin position="61"/>
        <end position="139"/>
    </location>
</feature>
<reference evidence="3" key="1">
    <citation type="submission" date="2016-11" db="EMBL/GenBank/DDBJ databases">
        <authorList>
            <person name="Varghese N."/>
            <person name="Submissions S."/>
        </authorList>
    </citation>
    <scope>NUCLEOTIDE SEQUENCE [LARGE SCALE GENOMIC DNA]</scope>
    <source>
        <strain evidence="3">DSM 15518</strain>
    </source>
</reference>
<accession>A0A1M6UAP9</accession>
<dbReference type="Pfam" id="PF13308">
    <property type="entry name" value="YARHG"/>
    <property type="match status" value="1"/>
</dbReference>
<gene>
    <name evidence="2" type="ORF">SAMN02744037_02767</name>
</gene>
<keyword evidence="3" id="KW-1185">Reference proteome</keyword>
<proteinExistence type="predicted"/>
<evidence type="ECO:0000313" key="2">
    <source>
        <dbReference type="EMBL" id="SHK66335.1"/>
    </source>
</evidence>
<dbReference type="STRING" id="1123349.SAMN02744037_02767"/>
<dbReference type="EMBL" id="FRAE01000131">
    <property type="protein sequence ID" value="SHK66335.1"/>
    <property type="molecule type" value="Genomic_DNA"/>
</dbReference>
<dbReference type="RefSeq" id="WP_072891034.1">
    <property type="nucleotide sequence ID" value="NZ_FRAE01000131.1"/>
</dbReference>
<evidence type="ECO:0000313" key="3">
    <source>
        <dbReference type="Proteomes" id="UP000242497"/>
    </source>
</evidence>
<dbReference type="Proteomes" id="UP000242497">
    <property type="component" value="Unassembled WGS sequence"/>
</dbReference>
<dbReference type="Gene3D" id="1.20.58.1690">
    <property type="match status" value="1"/>
</dbReference>